<dbReference type="Proteomes" id="UP000033115">
    <property type="component" value="Chromosome"/>
</dbReference>
<dbReference type="HOGENOM" id="CLU_157797_0_0_9"/>
<keyword evidence="7" id="KW-1185">Reference proteome</keyword>
<organism evidence="6 7">
    <name type="scientific">Clostridium scatologenes</name>
    <dbReference type="NCBI Taxonomy" id="1548"/>
    <lineage>
        <taxon>Bacteria</taxon>
        <taxon>Bacillati</taxon>
        <taxon>Bacillota</taxon>
        <taxon>Clostridia</taxon>
        <taxon>Eubacteriales</taxon>
        <taxon>Clostridiaceae</taxon>
        <taxon>Clostridium</taxon>
    </lineage>
</organism>
<evidence type="ECO:0000256" key="5">
    <source>
        <dbReference type="RuleBase" id="RU362064"/>
    </source>
</evidence>
<dbReference type="KEGG" id="csq:CSCA_3141"/>
<keyword evidence="1 5" id="KW-1003">Cell membrane</keyword>
<evidence type="ECO:0000256" key="4">
    <source>
        <dbReference type="ARBA" id="ARBA00023136"/>
    </source>
</evidence>
<dbReference type="GO" id="GO:0005886">
    <property type="term" value="C:plasma membrane"/>
    <property type="evidence" value="ECO:0007669"/>
    <property type="project" value="UniProtKB-SubCell"/>
</dbReference>
<dbReference type="STRING" id="1548.CSCA_3141"/>
<keyword evidence="2 5" id="KW-0812">Transmembrane</keyword>
<evidence type="ECO:0000256" key="2">
    <source>
        <dbReference type="ARBA" id="ARBA00022692"/>
    </source>
</evidence>
<gene>
    <name evidence="6" type="ORF">CSCA_3141</name>
</gene>
<dbReference type="Pfam" id="PF04347">
    <property type="entry name" value="FliO"/>
    <property type="match status" value="1"/>
</dbReference>
<keyword evidence="4 5" id="KW-0472">Membrane</keyword>
<keyword evidence="5" id="KW-0975">Bacterial flagellum</keyword>
<evidence type="ECO:0000313" key="7">
    <source>
        <dbReference type="Proteomes" id="UP000033115"/>
    </source>
</evidence>
<feature type="transmembrane region" description="Helical" evidence="5">
    <location>
        <begin position="6"/>
        <end position="27"/>
    </location>
</feature>
<reference evidence="6 7" key="1">
    <citation type="journal article" date="2015" name="J. Biotechnol.">
        <title>Complete genome sequence of a malodorant-producing acetogen, Clostridium scatologenes ATCC 25775(T).</title>
        <authorList>
            <person name="Zhu Z."/>
            <person name="Guo T."/>
            <person name="Zheng H."/>
            <person name="Song T."/>
            <person name="Ouyang P."/>
            <person name="Xie J."/>
        </authorList>
    </citation>
    <scope>NUCLEOTIDE SEQUENCE [LARGE SCALE GENOMIC DNA]</scope>
    <source>
        <strain evidence="6 7">ATCC 25775</strain>
    </source>
</reference>
<comment type="subcellular location">
    <subcellularLocation>
        <location evidence="5">Cell membrane</location>
    </subcellularLocation>
    <subcellularLocation>
        <location evidence="5">Bacterial flagellum basal body</location>
    </subcellularLocation>
</comment>
<evidence type="ECO:0000256" key="3">
    <source>
        <dbReference type="ARBA" id="ARBA00022989"/>
    </source>
</evidence>
<accession>A0A0E3GRG2</accession>
<sequence length="118" mass="13651">MNLQFWVMLFKIIICLPFVLILIYISVKFGGNKLQNIQKGKYIKILERTPISKENSLLVVKIGDKGYVLSSTAGKISIISELNEDEILSVEASKTIPQYADFKDFYRKLRFKKEDKDE</sequence>
<evidence type="ECO:0000313" key="6">
    <source>
        <dbReference type="EMBL" id="AKA70266.1"/>
    </source>
</evidence>
<protein>
    <recommendedName>
        <fullName evidence="5">Flagellar protein</fullName>
    </recommendedName>
</protein>
<keyword evidence="3 5" id="KW-1133">Transmembrane helix</keyword>
<dbReference type="RefSeq" id="WP_029162658.1">
    <property type="nucleotide sequence ID" value="NZ_CP009933.1"/>
</dbReference>
<dbReference type="AlphaFoldDB" id="A0A0E3GRG2"/>
<name>A0A0E3GRG2_CLOSL</name>
<dbReference type="InterPro" id="IPR022781">
    <property type="entry name" value="Flagellar_biosynth_FliO"/>
</dbReference>
<dbReference type="NCBIfam" id="TIGR03500">
    <property type="entry name" value="FliO_TIGR"/>
    <property type="match status" value="1"/>
</dbReference>
<comment type="similarity">
    <text evidence="5">Belongs to the FliO/MopB family.</text>
</comment>
<dbReference type="GO" id="GO:0009425">
    <property type="term" value="C:bacterial-type flagellum basal body"/>
    <property type="evidence" value="ECO:0007669"/>
    <property type="project" value="UniProtKB-SubCell"/>
</dbReference>
<proteinExistence type="inferred from homology"/>
<dbReference type="EMBL" id="CP009933">
    <property type="protein sequence ID" value="AKA70266.1"/>
    <property type="molecule type" value="Genomic_DNA"/>
</dbReference>
<dbReference type="GO" id="GO:0044781">
    <property type="term" value="P:bacterial-type flagellum organization"/>
    <property type="evidence" value="ECO:0007669"/>
    <property type="project" value="UniProtKB-UniRule"/>
</dbReference>
<evidence type="ECO:0000256" key="1">
    <source>
        <dbReference type="ARBA" id="ARBA00022475"/>
    </source>
</evidence>